<organism evidence="3 4">
    <name type="scientific">Weissella oryzae (strain DSM 25784 / JCM 18191 / LMG 30913 / SG25)</name>
    <dbReference type="NCBI Taxonomy" id="1329250"/>
    <lineage>
        <taxon>Bacteria</taxon>
        <taxon>Bacillati</taxon>
        <taxon>Bacillota</taxon>
        <taxon>Bacilli</taxon>
        <taxon>Lactobacillales</taxon>
        <taxon>Lactobacillaceae</taxon>
        <taxon>Weissella</taxon>
    </lineage>
</organism>
<dbReference type="EMBL" id="DF820485">
    <property type="protein sequence ID" value="GAK30330.1"/>
    <property type="molecule type" value="Genomic_DNA"/>
</dbReference>
<proteinExistence type="inferred from homology"/>
<comment type="similarity">
    <text evidence="1">Belongs to the DprA/Smf family.</text>
</comment>
<dbReference type="OrthoDB" id="9785707at2"/>
<dbReference type="Pfam" id="PF02481">
    <property type="entry name" value="DNA_processg_A"/>
    <property type="match status" value="1"/>
</dbReference>
<dbReference type="InterPro" id="IPR003488">
    <property type="entry name" value="DprA"/>
</dbReference>
<gene>
    <name evidence="3" type="ORF">WOSG25_021270</name>
</gene>
<dbReference type="NCBIfam" id="TIGR00732">
    <property type="entry name" value="dprA"/>
    <property type="match status" value="1"/>
</dbReference>
<dbReference type="Gene3D" id="3.40.50.450">
    <property type="match status" value="1"/>
</dbReference>
<accession>A0A069CRG8</accession>
<dbReference type="PANTHER" id="PTHR43022:SF1">
    <property type="entry name" value="PROTEIN SMF"/>
    <property type="match status" value="1"/>
</dbReference>
<feature type="domain" description="Smf/DprA SLOG" evidence="2">
    <location>
        <begin position="70"/>
        <end position="277"/>
    </location>
</feature>
<dbReference type="InterPro" id="IPR057666">
    <property type="entry name" value="DrpA_SLOG"/>
</dbReference>
<dbReference type="STRING" id="1329250.WOSG25_021270"/>
<dbReference type="PANTHER" id="PTHR43022">
    <property type="entry name" value="PROTEIN SMF"/>
    <property type="match status" value="1"/>
</dbReference>
<evidence type="ECO:0000313" key="4">
    <source>
        <dbReference type="Proteomes" id="UP000030643"/>
    </source>
</evidence>
<name>A0A069CRG8_WEIOS</name>
<evidence type="ECO:0000256" key="1">
    <source>
        <dbReference type="ARBA" id="ARBA00006525"/>
    </source>
</evidence>
<dbReference type="eggNOG" id="COG0758">
    <property type="taxonomic scope" value="Bacteria"/>
</dbReference>
<dbReference type="GO" id="GO:0009294">
    <property type="term" value="P:DNA-mediated transformation"/>
    <property type="evidence" value="ECO:0007669"/>
    <property type="project" value="InterPro"/>
</dbReference>
<evidence type="ECO:0000259" key="2">
    <source>
        <dbReference type="Pfam" id="PF02481"/>
    </source>
</evidence>
<dbReference type="Proteomes" id="UP000030643">
    <property type="component" value="Unassembled WGS sequence"/>
</dbReference>
<dbReference type="AlphaFoldDB" id="A0A069CRG8"/>
<evidence type="ECO:0000313" key="3">
    <source>
        <dbReference type="EMBL" id="GAK30330.1"/>
    </source>
</evidence>
<dbReference type="RefSeq" id="WP_027698446.1">
    <property type="nucleotide sequence ID" value="NZ_DF820485.1"/>
</dbReference>
<protein>
    <submittedName>
        <fullName evidence="3">DNA processing protein DprA</fullName>
    </submittedName>
</protein>
<reference evidence="4" key="1">
    <citation type="journal article" date="2014" name="Genome Announc.">
        <title>Draft genome sequence of Weissella oryzae SG25T, isolated from fermented rice grains.</title>
        <authorList>
            <person name="Tanizawa Y."/>
            <person name="Fujisawa T."/>
            <person name="Mochizuki T."/>
            <person name="Kaminuma E."/>
            <person name="Suzuki Y."/>
            <person name="Nakamura Y."/>
            <person name="Tohno M."/>
        </authorList>
    </citation>
    <scope>NUCLEOTIDE SEQUENCE [LARGE SCALE GENOMIC DNA]</scope>
    <source>
        <strain evidence="4">DSM 25784 / JCM 18191 / LMG 30913 / SG25</strain>
    </source>
</reference>
<sequence>MDMRDFFLSLLLVKNISYIGRTKIWRFLLANPDQKLPLKPACLKGILGNQFVGSYPTLQDIANLRRLPQISILDADYPTALKESINPPLVLFYRGNRHLLQQKKLAIVGTRQASDYAFRCLVDWVPALVEADYTIVSGLASGVDGLAHEITLAQAGNTIAVIGTGLNVTYPKRVNPLQIQIGQRGLILTEYLPDSQPLKHHFPARNRIIAALAMATIIVEAKTRSGSLITAQYALEENRYVFALPGPIDKVNSQGTNHLIDEGAIPILSKEDLLKKLADIVHYI</sequence>
<dbReference type="SUPFAM" id="SSF102405">
    <property type="entry name" value="MCP/YpsA-like"/>
    <property type="match status" value="1"/>
</dbReference>
<keyword evidence="4" id="KW-1185">Reference proteome</keyword>